<reference evidence="2" key="2">
    <citation type="submission" date="2020-09" db="EMBL/GenBank/DDBJ databases">
        <authorList>
            <person name="Sun Q."/>
            <person name="Ohkuma M."/>
        </authorList>
    </citation>
    <scope>NUCLEOTIDE SEQUENCE</scope>
    <source>
        <strain evidence="2">JCM 3086</strain>
    </source>
</reference>
<evidence type="ECO:0000313" key="3">
    <source>
        <dbReference type="Proteomes" id="UP000657574"/>
    </source>
</evidence>
<feature type="compositionally biased region" description="Gly residues" evidence="1">
    <location>
        <begin position="48"/>
        <end position="60"/>
    </location>
</feature>
<sequence>MFGTAAGEAGSATDDVFCDVLSGSACGSNPLPTGSFGTADALPPADEGGAGGVKGAPGAGVGAGGVKGAPGAGCGGGGVNGAPGVTFPAC</sequence>
<evidence type="ECO:0000313" key="2">
    <source>
        <dbReference type="EMBL" id="GGJ61805.1"/>
    </source>
</evidence>
<dbReference type="AlphaFoldDB" id="A0A917UJU8"/>
<dbReference type="EMBL" id="BMQA01000069">
    <property type="protein sequence ID" value="GGJ61805.1"/>
    <property type="molecule type" value="Genomic_DNA"/>
</dbReference>
<evidence type="ECO:0000256" key="1">
    <source>
        <dbReference type="SAM" id="MobiDB-lite"/>
    </source>
</evidence>
<organism evidence="2 3">
    <name type="scientific">Streptomyces brasiliensis</name>
    <dbReference type="NCBI Taxonomy" id="1954"/>
    <lineage>
        <taxon>Bacteria</taxon>
        <taxon>Bacillati</taxon>
        <taxon>Actinomycetota</taxon>
        <taxon>Actinomycetes</taxon>
        <taxon>Kitasatosporales</taxon>
        <taxon>Streptomycetaceae</taxon>
        <taxon>Streptomyces</taxon>
    </lineage>
</organism>
<gene>
    <name evidence="2" type="ORF">GCM10010121_085480</name>
</gene>
<name>A0A917UJU8_9ACTN</name>
<dbReference type="Proteomes" id="UP000657574">
    <property type="component" value="Unassembled WGS sequence"/>
</dbReference>
<protein>
    <submittedName>
        <fullName evidence="2">Uncharacterized protein</fullName>
    </submittedName>
</protein>
<feature type="region of interest" description="Disordered" evidence="1">
    <location>
        <begin position="37"/>
        <end position="60"/>
    </location>
</feature>
<reference evidence="2" key="1">
    <citation type="journal article" date="2014" name="Int. J. Syst. Evol. Microbiol.">
        <title>Complete genome sequence of Corynebacterium casei LMG S-19264T (=DSM 44701T), isolated from a smear-ripened cheese.</title>
        <authorList>
            <consortium name="US DOE Joint Genome Institute (JGI-PGF)"/>
            <person name="Walter F."/>
            <person name="Albersmeier A."/>
            <person name="Kalinowski J."/>
            <person name="Ruckert C."/>
        </authorList>
    </citation>
    <scope>NUCLEOTIDE SEQUENCE</scope>
    <source>
        <strain evidence="2">JCM 3086</strain>
    </source>
</reference>
<proteinExistence type="predicted"/>
<keyword evidence="3" id="KW-1185">Reference proteome</keyword>
<accession>A0A917UJU8</accession>
<comment type="caution">
    <text evidence="2">The sequence shown here is derived from an EMBL/GenBank/DDBJ whole genome shotgun (WGS) entry which is preliminary data.</text>
</comment>